<keyword evidence="3" id="KW-1185">Reference proteome</keyword>
<reference evidence="2 3" key="1">
    <citation type="submission" date="2021-07" db="EMBL/GenBank/DDBJ databases">
        <title>Shewanella sp. nov, isolated from SCS.</title>
        <authorList>
            <person name="Cao W.R."/>
        </authorList>
    </citation>
    <scope>NUCLEOTIDE SEQUENCE [LARGE SCALE GENOMIC DNA]</scope>
    <source>
        <strain evidence="2 3">NR704-98</strain>
    </source>
</reference>
<gene>
    <name evidence="2" type="ORF">K0625_16790</name>
</gene>
<evidence type="ECO:0000313" key="3">
    <source>
        <dbReference type="Proteomes" id="UP001195963"/>
    </source>
</evidence>
<protein>
    <submittedName>
        <fullName evidence="2">Uncharacterized protein</fullName>
    </submittedName>
</protein>
<evidence type="ECO:0000256" key="1">
    <source>
        <dbReference type="SAM" id="SignalP"/>
    </source>
</evidence>
<accession>A0ABS7E6L1</accession>
<dbReference type="Proteomes" id="UP001195963">
    <property type="component" value="Unassembled WGS sequence"/>
</dbReference>
<feature type="signal peptide" evidence="1">
    <location>
        <begin position="1"/>
        <end position="25"/>
    </location>
</feature>
<proteinExistence type="predicted"/>
<name>A0ABS7E6L1_9GAMM</name>
<feature type="chain" id="PRO_5045487191" evidence="1">
    <location>
        <begin position="26"/>
        <end position="143"/>
    </location>
</feature>
<evidence type="ECO:0000313" key="2">
    <source>
        <dbReference type="EMBL" id="MBW8185312.1"/>
    </source>
</evidence>
<keyword evidence="1" id="KW-0732">Signal</keyword>
<sequence length="143" mass="15572">MFTFLRRHTLLVFTLLAMLSQGVFASGSMIGMSPTHEVMMSGAHHGQMMSMKNGDTCHTEQKITPSHCCELEQTMLPGAAQSCCDGEGLCKGDCNHCLVISMTGTLFSSKSWSGFSPSEFVMATQMPHFHSISLPQDIRPPIA</sequence>
<comment type="caution">
    <text evidence="2">The sequence shown here is derived from an EMBL/GenBank/DDBJ whole genome shotgun (WGS) entry which is preliminary data.</text>
</comment>
<dbReference type="EMBL" id="JAHZST010000013">
    <property type="protein sequence ID" value="MBW8185312.1"/>
    <property type="molecule type" value="Genomic_DNA"/>
</dbReference>
<organism evidence="2 3">
    <name type="scientific">Shewanella nanhaiensis</name>
    <dbReference type="NCBI Taxonomy" id="2864872"/>
    <lineage>
        <taxon>Bacteria</taxon>
        <taxon>Pseudomonadati</taxon>
        <taxon>Pseudomonadota</taxon>
        <taxon>Gammaproteobacteria</taxon>
        <taxon>Alteromonadales</taxon>
        <taxon>Shewanellaceae</taxon>
        <taxon>Shewanella</taxon>
    </lineage>
</organism>
<dbReference type="RefSeq" id="WP_220110748.1">
    <property type="nucleotide sequence ID" value="NZ_JAHZST010000013.1"/>
</dbReference>